<dbReference type="EMBL" id="VSRR010000109">
    <property type="protein sequence ID" value="MPC10279.1"/>
    <property type="molecule type" value="Genomic_DNA"/>
</dbReference>
<evidence type="ECO:0000313" key="1">
    <source>
        <dbReference type="EMBL" id="MPC10279.1"/>
    </source>
</evidence>
<sequence>MAAGRVVCIPSLHITHHMAKPLIVTPRGTTRHTHKPHTLTNPAVWGRVKNALSPGSTAGLALHSPIPMLSVILSGPRSWTCYFFFQHKECQARLRQKTLENSTHQLKTSPICAHPRT</sequence>
<keyword evidence="2" id="KW-1185">Reference proteome</keyword>
<accession>A0A5B7CL56</accession>
<reference evidence="1 2" key="1">
    <citation type="submission" date="2019-05" db="EMBL/GenBank/DDBJ databases">
        <title>Another draft genome of Portunus trituberculatus and its Hox gene families provides insights of decapod evolution.</title>
        <authorList>
            <person name="Jeong J.-H."/>
            <person name="Song I."/>
            <person name="Kim S."/>
            <person name="Choi T."/>
            <person name="Kim D."/>
            <person name="Ryu S."/>
            <person name="Kim W."/>
        </authorList>
    </citation>
    <scope>NUCLEOTIDE SEQUENCE [LARGE SCALE GENOMIC DNA]</scope>
    <source>
        <tissue evidence="1">Muscle</tissue>
    </source>
</reference>
<gene>
    <name evidence="1" type="ORF">E2C01_002911</name>
</gene>
<organism evidence="1 2">
    <name type="scientific">Portunus trituberculatus</name>
    <name type="common">Swimming crab</name>
    <name type="synonym">Neptunus trituberculatus</name>
    <dbReference type="NCBI Taxonomy" id="210409"/>
    <lineage>
        <taxon>Eukaryota</taxon>
        <taxon>Metazoa</taxon>
        <taxon>Ecdysozoa</taxon>
        <taxon>Arthropoda</taxon>
        <taxon>Crustacea</taxon>
        <taxon>Multicrustacea</taxon>
        <taxon>Malacostraca</taxon>
        <taxon>Eumalacostraca</taxon>
        <taxon>Eucarida</taxon>
        <taxon>Decapoda</taxon>
        <taxon>Pleocyemata</taxon>
        <taxon>Brachyura</taxon>
        <taxon>Eubrachyura</taxon>
        <taxon>Portunoidea</taxon>
        <taxon>Portunidae</taxon>
        <taxon>Portuninae</taxon>
        <taxon>Portunus</taxon>
    </lineage>
</organism>
<comment type="caution">
    <text evidence="1">The sequence shown here is derived from an EMBL/GenBank/DDBJ whole genome shotgun (WGS) entry which is preliminary data.</text>
</comment>
<proteinExistence type="predicted"/>
<dbReference type="Proteomes" id="UP000324222">
    <property type="component" value="Unassembled WGS sequence"/>
</dbReference>
<name>A0A5B7CL56_PORTR</name>
<evidence type="ECO:0000313" key="2">
    <source>
        <dbReference type="Proteomes" id="UP000324222"/>
    </source>
</evidence>
<dbReference type="AlphaFoldDB" id="A0A5B7CL56"/>
<protein>
    <submittedName>
        <fullName evidence="1">Uncharacterized protein</fullName>
    </submittedName>
</protein>